<evidence type="ECO:0000313" key="2">
    <source>
        <dbReference type="Proteomes" id="UP000032668"/>
    </source>
</evidence>
<name>A0A0D6PBC7_9PROT</name>
<proteinExistence type="predicted"/>
<dbReference type="RefSeq" id="WP_199444654.1">
    <property type="nucleotide sequence ID" value="NZ_BANC01000016.1"/>
</dbReference>
<dbReference type="Proteomes" id="UP000032668">
    <property type="component" value="Unassembled WGS sequence"/>
</dbReference>
<keyword evidence="2" id="KW-1185">Reference proteome</keyword>
<organism evidence="1 2">
    <name type="scientific">Acidocella aminolytica 101 = DSM 11237</name>
    <dbReference type="NCBI Taxonomy" id="1120923"/>
    <lineage>
        <taxon>Bacteria</taxon>
        <taxon>Pseudomonadati</taxon>
        <taxon>Pseudomonadota</taxon>
        <taxon>Alphaproteobacteria</taxon>
        <taxon>Acetobacterales</taxon>
        <taxon>Acidocellaceae</taxon>
        <taxon>Acidocella</taxon>
    </lineage>
</organism>
<gene>
    <name evidence="1" type="ORF">Aam_016_045</name>
</gene>
<dbReference type="EMBL" id="BANC01000016">
    <property type="protein sequence ID" value="GAN79075.1"/>
    <property type="molecule type" value="Genomic_DNA"/>
</dbReference>
<dbReference type="AlphaFoldDB" id="A0A0D6PBC7"/>
<accession>A0A0D6PBC7</accession>
<sequence length="74" mass="8259">MTDPHIMAYHYSRIAVGDGELGIAFGTSLVIFRHIGEAVLTGPLHRVGRRSKSHYVGNGEEFPGPRNRYFTMLT</sequence>
<reference evidence="1 2" key="1">
    <citation type="submission" date="2012-11" db="EMBL/GenBank/DDBJ databases">
        <title>Whole genome sequence of Acidocella aminolytica 101 = DSM 11237.</title>
        <authorList>
            <person name="Azuma Y."/>
            <person name="Higashiura N."/>
            <person name="Hirakawa H."/>
            <person name="Matsushita K."/>
        </authorList>
    </citation>
    <scope>NUCLEOTIDE SEQUENCE [LARGE SCALE GENOMIC DNA]</scope>
    <source>
        <strain evidence="2">101 / DSM 11237</strain>
    </source>
</reference>
<evidence type="ECO:0000313" key="1">
    <source>
        <dbReference type="EMBL" id="GAN79075.1"/>
    </source>
</evidence>
<protein>
    <submittedName>
        <fullName evidence="1">Uncharacterized protein</fullName>
    </submittedName>
</protein>
<comment type="caution">
    <text evidence="1">The sequence shown here is derived from an EMBL/GenBank/DDBJ whole genome shotgun (WGS) entry which is preliminary data.</text>
</comment>